<dbReference type="Proteomes" id="UP000660611">
    <property type="component" value="Unassembled WGS sequence"/>
</dbReference>
<comment type="caution">
    <text evidence="1">The sequence shown here is derived from an EMBL/GenBank/DDBJ whole genome shotgun (WGS) entry which is preliminary data.</text>
</comment>
<proteinExistence type="predicted"/>
<name>A0A919PYC4_9ACTN</name>
<keyword evidence="2" id="KW-1185">Reference proteome</keyword>
<dbReference type="AlphaFoldDB" id="A0A919PYC4"/>
<evidence type="ECO:0000313" key="2">
    <source>
        <dbReference type="Proteomes" id="UP000660611"/>
    </source>
</evidence>
<evidence type="ECO:0000313" key="1">
    <source>
        <dbReference type="EMBL" id="GIG50778.1"/>
    </source>
</evidence>
<sequence length="182" mass="19588">MTWAALVSAAVGAALALSGSLLVEVRRDRRQAFRERQASRRQASVDFVLALGGALNALRDAARSGADPQTLARDTTSAVGDSGLYAAREHILMSGTPALVTAAEVAFHALIDVRNAVRSGAALTSEAYHTAYHRHSETMWQFRLAVRADLGERGLTPSVVQQRDWSDRDRCRSCDEPAPASS</sequence>
<dbReference type="EMBL" id="BONQ01000138">
    <property type="protein sequence ID" value="GIG50778.1"/>
    <property type="molecule type" value="Genomic_DNA"/>
</dbReference>
<accession>A0A919PYC4</accession>
<organism evidence="1 2">
    <name type="scientific">Dactylosporangium siamense</name>
    <dbReference type="NCBI Taxonomy" id="685454"/>
    <lineage>
        <taxon>Bacteria</taxon>
        <taxon>Bacillati</taxon>
        <taxon>Actinomycetota</taxon>
        <taxon>Actinomycetes</taxon>
        <taxon>Micromonosporales</taxon>
        <taxon>Micromonosporaceae</taxon>
        <taxon>Dactylosporangium</taxon>
    </lineage>
</organism>
<reference evidence="1" key="1">
    <citation type="submission" date="2021-01" db="EMBL/GenBank/DDBJ databases">
        <title>Whole genome shotgun sequence of Dactylosporangium siamense NBRC 106093.</title>
        <authorList>
            <person name="Komaki H."/>
            <person name="Tamura T."/>
        </authorList>
    </citation>
    <scope>NUCLEOTIDE SEQUENCE</scope>
    <source>
        <strain evidence="1">NBRC 106093</strain>
    </source>
</reference>
<dbReference type="RefSeq" id="WP_203852407.1">
    <property type="nucleotide sequence ID" value="NZ_BAAAVW010000014.1"/>
</dbReference>
<protein>
    <submittedName>
        <fullName evidence="1">Uncharacterized protein</fullName>
    </submittedName>
</protein>
<gene>
    <name evidence="1" type="ORF">Dsi01nite_088190</name>
</gene>